<sequence length="153" mass="17458">MGRESTNNTAVDNILNIYTTKEFNGIADFGKHNFDAIFESLQRLFGLSEDKPLESIEGYVMDHAPASTRNFTENYQVMDGSHNLLLGNQSLLLNNQGLLPANTGFFLDIAFMLMVINSKTDRNYEAILKMKTKVDKNYETIRRVKNKVDRNLE</sequence>
<accession>A0A5E4MNV4</accession>
<dbReference type="Proteomes" id="UP000325440">
    <property type="component" value="Unassembled WGS sequence"/>
</dbReference>
<keyword evidence="2" id="KW-1185">Reference proteome</keyword>
<dbReference type="AlphaFoldDB" id="A0A5E4MNV4"/>
<evidence type="ECO:0000313" key="1">
    <source>
        <dbReference type="EMBL" id="VVC31031.1"/>
    </source>
</evidence>
<dbReference type="OrthoDB" id="6594973at2759"/>
<dbReference type="EMBL" id="CABPRJ010000562">
    <property type="protein sequence ID" value="VVC31031.1"/>
    <property type="molecule type" value="Genomic_DNA"/>
</dbReference>
<proteinExistence type="predicted"/>
<name>A0A5E4MNV4_9HEMI</name>
<gene>
    <name evidence="1" type="ORF">CINCED_3A008263</name>
</gene>
<reference evidence="1 2" key="1">
    <citation type="submission" date="2019-08" db="EMBL/GenBank/DDBJ databases">
        <authorList>
            <person name="Alioto T."/>
            <person name="Alioto T."/>
            <person name="Gomez Garrido J."/>
        </authorList>
    </citation>
    <scope>NUCLEOTIDE SEQUENCE [LARGE SCALE GENOMIC DNA]</scope>
</reference>
<evidence type="ECO:0000313" key="2">
    <source>
        <dbReference type="Proteomes" id="UP000325440"/>
    </source>
</evidence>
<feature type="non-terminal residue" evidence="1">
    <location>
        <position position="153"/>
    </location>
</feature>
<organism evidence="1 2">
    <name type="scientific">Cinara cedri</name>
    <dbReference type="NCBI Taxonomy" id="506608"/>
    <lineage>
        <taxon>Eukaryota</taxon>
        <taxon>Metazoa</taxon>
        <taxon>Ecdysozoa</taxon>
        <taxon>Arthropoda</taxon>
        <taxon>Hexapoda</taxon>
        <taxon>Insecta</taxon>
        <taxon>Pterygota</taxon>
        <taxon>Neoptera</taxon>
        <taxon>Paraneoptera</taxon>
        <taxon>Hemiptera</taxon>
        <taxon>Sternorrhyncha</taxon>
        <taxon>Aphidomorpha</taxon>
        <taxon>Aphidoidea</taxon>
        <taxon>Aphididae</taxon>
        <taxon>Lachninae</taxon>
        <taxon>Cinara</taxon>
    </lineage>
</organism>
<protein>
    <submittedName>
        <fullName evidence="1">Uncharacterized protein</fullName>
    </submittedName>
</protein>